<dbReference type="SUPFAM" id="SSF55729">
    <property type="entry name" value="Acyl-CoA N-acyltransferases (Nat)"/>
    <property type="match status" value="1"/>
</dbReference>
<evidence type="ECO:0000313" key="5">
    <source>
        <dbReference type="Proteomes" id="UP000292544"/>
    </source>
</evidence>
<comment type="caution">
    <text evidence="4">The sequence shown here is derived from an EMBL/GenBank/DDBJ whole genome shotgun (WGS) entry which is preliminary data.</text>
</comment>
<evidence type="ECO:0000313" key="4">
    <source>
        <dbReference type="EMBL" id="TAA45956.1"/>
    </source>
</evidence>
<name>A0ABY1WPE6_9GAMM</name>
<dbReference type="Gene3D" id="3.40.630.30">
    <property type="match status" value="1"/>
</dbReference>
<keyword evidence="2" id="KW-0012">Acyltransferase</keyword>
<keyword evidence="5" id="KW-1185">Reference proteome</keyword>
<dbReference type="InterPro" id="IPR029069">
    <property type="entry name" value="HotDog_dom_sf"/>
</dbReference>
<dbReference type="InterPro" id="IPR000182">
    <property type="entry name" value="GNAT_dom"/>
</dbReference>
<dbReference type="Pfam" id="PF09500">
    <property type="entry name" value="YiiD_C"/>
    <property type="match status" value="1"/>
</dbReference>
<dbReference type="NCBIfam" id="TIGR02447">
    <property type="entry name" value="yiiD_Cterm"/>
    <property type="match status" value="1"/>
</dbReference>
<dbReference type="EMBL" id="SHLY01000003">
    <property type="protein sequence ID" value="TAA45956.1"/>
    <property type="molecule type" value="Genomic_DNA"/>
</dbReference>
<dbReference type="Gene3D" id="3.10.129.10">
    <property type="entry name" value="Hotdog Thioesterase"/>
    <property type="match status" value="1"/>
</dbReference>
<dbReference type="InterPro" id="IPR012660">
    <property type="entry name" value="YiiD_C"/>
</dbReference>
<evidence type="ECO:0000259" key="3">
    <source>
        <dbReference type="PROSITE" id="PS51186"/>
    </source>
</evidence>
<dbReference type="Pfam" id="PF13673">
    <property type="entry name" value="Acetyltransf_10"/>
    <property type="match status" value="1"/>
</dbReference>
<organism evidence="4 5">
    <name type="scientific">Corallincola spongiicola</name>
    <dbReference type="NCBI Taxonomy" id="2520508"/>
    <lineage>
        <taxon>Bacteria</taxon>
        <taxon>Pseudomonadati</taxon>
        <taxon>Pseudomonadota</taxon>
        <taxon>Gammaproteobacteria</taxon>
        <taxon>Alteromonadales</taxon>
        <taxon>Psychromonadaceae</taxon>
        <taxon>Corallincola</taxon>
    </lineage>
</organism>
<dbReference type="Proteomes" id="UP000292544">
    <property type="component" value="Unassembled WGS sequence"/>
</dbReference>
<dbReference type="SUPFAM" id="SSF54637">
    <property type="entry name" value="Thioesterase/thiol ester dehydrase-isomerase"/>
    <property type="match status" value="1"/>
</dbReference>
<accession>A0ABY1WPE6</accession>
<dbReference type="PROSITE" id="PS51186">
    <property type="entry name" value="GNAT"/>
    <property type="match status" value="1"/>
</dbReference>
<gene>
    <name evidence="4" type="ORF">EXY25_11445</name>
</gene>
<sequence>MAKGCLFERKNCSKPWFDRSCGLFITSALTLPYDTEHSPEIRPYQALSIESVAWLSITRSHCCVICRENKLIDSIGKSTDKKCSNITVHQCRCAKRVQGCGAMFTLIEPKTDEELERYFEFRWQVMRAPFQLPKGSEKDEFDPYAHHRMLVDEQGLPRAVGRLYQSSADEGQLRHMAVDPDMRGSGLGSQVIFALEQLARELGLKRIVLNARQQALPFYEKQGYQAVGEGPTHFGQIHHQQMLKELPALNDRTRHADWCEELQKIWRDGIPISQALGIRIIEYSGERFETRAAFNANINLHGTLFAGSAYSQACLTGWGMIYMMLKEQGLSGSIALSHGEIRHLRPLTEEPTAYVSRAEVEGSVHPLRRGEQAHLSVTVTLEDSKQPLAAQFKGEYLVLSAGIS</sequence>
<evidence type="ECO:0000256" key="2">
    <source>
        <dbReference type="ARBA" id="ARBA00023315"/>
    </source>
</evidence>
<reference evidence="5" key="1">
    <citation type="submission" date="2019-02" db="EMBL/GenBank/DDBJ databases">
        <title>Draft genome sequence of Muricauda sp. 176CP4-71.</title>
        <authorList>
            <person name="Park J.-S."/>
        </authorList>
    </citation>
    <scope>NUCLEOTIDE SEQUENCE [LARGE SCALE GENOMIC DNA]</scope>
    <source>
        <strain evidence="5">176GS2-150</strain>
    </source>
</reference>
<dbReference type="InterPro" id="IPR016181">
    <property type="entry name" value="Acyl_CoA_acyltransferase"/>
</dbReference>
<dbReference type="CDD" id="cd04301">
    <property type="entry name" value="NAT_SF"/>
    <property type="match status" value="1"/>
</dbReference>
<keyword evidence="1" id="KW-0808">Transferase</keyword>
<proteinExistence type="predicted"/>
<dbReference type="PANTHER" id="PTHR43877">
    <property type="entry name" value="AMINOALKYLPHOSPHONATE N-ACETYLTRANSFERASE-RELATED-RELATED"/>
    <property type="match status" value="1"/>
</dbReference>
<dbReference type="InterPro" id="IPR050832">
    <property type="entry name" value="Bact_Acetyltransf"/>
</dbReference>
<evidence type="ECO:0000256" key="1">
    <source>
        <dbReference type="ARBA" id="ARBA00022679"/>
    </source>
</evidence>
<protein>
    <submittedName>
        <fullName evidence="4">GNAT family N-acetyltransferase</fullName>
    </submittedName>
</protein>
<feature type="domain" description="N-acetyltransferase" evidence="3">
    <location>
        <begin position="105"/>
        <end position="247"/>
    </location>
</feature>